<reference evidence="6 7" key="1">
    <citation type="submission" date="2019-05" db="EMBL/GenBank/DDBJ databases">
        <title>Mikania micrantha, genome provides insights into the molecular mechanism of rapid growth.</title>
        <authorList>
            <person name="Liu B."/>
        </authorList>
    </citation>
    <scope>NUCLEOTIDE SEQUENCE [LARGE SCALE GENOMIC DNA]</scope>
    <source>
        <strain evidence="6">NLD-2019</strain>
        <tissue evidence="6">Leaf</tissue>
    </source>
</reference>
<dbReference type="OrthoDB" id="585237at2759"/>
<evidence type="ECO:0000256" key="5">
    <source>
        <dbReference type="ARBA" id="ARBA00022640"/>
    </source>
</evidence>
<protein>
    <recommendedName>
        <fullName evidence="3">Uncharacterized protein ycf68</fullName>
    </recommendedName>
</protein>
<dbReference type="InterPro" id="IPR022546">
    <property type="entry name" value="Uncharacterised_Ycf68"/>
</dbReference>
<comment type="subcellular location">
    <subcellularLocation>
        <location evidence="1">Plastid</location>
        <location evidence="1">Chloroplast</location>
    </subcellularLocation>
</comment>
<evidence type="ECO:0000256" key="2">
    <source>
        <dbReference type="ARBA" id="ARBA00007638"/>
    </source>
</evidence>
<sequence length="255" mass="28859">MIHVRELSLNNSSRSEEMQAGITEQINDEDEYDLQRIFAGAPLKTKRIEETSDSFMHALLGSGDIAQLVELHSCNWVVAITGWMSNCPGGNDRILDLRGGGLPCGGCQRFESAYLQLVNLADTKLYDITQFFRFDGSIYDLSFMDIDKIHPFSSALRWHNLKMKGGVQTRKGLRWIPRQSETRKGVVSDEMLRIVENKHRFGDSRIDDDDKNKNKEKVQNCKYNYKDAGGSSHAARHHVRLAAAADVDLDLDLEP</sequence>
<dbReference type="AlphaFoldDB" id="A0A5N6PRH3"/>
<keyword evidence="5" id="KW-0934">Plastid</keyword>
<accession>A0A5N6PRH3</accession>
<keyword evidence="4" id="KW-0150">Chloroplast</keyword>
<evidence type="ECO:0000256" key="4">
    <source>
        <dbReference type="ARBA" id="ARBA00022528"/>
    </source>
</evidence>
<evidence type="ECO:0000256" key="3">
    <source>
        <dbReference type="ARBA" id="ARBA00021456"/>
    </source>
</evidence>
<dbReference type="PANTHER" id="PTHR34890">
    <property type="entry name" value="ORF16-LACZ FUSION PROTEIN-RELATED"/>
    <property type="match status" value="1"/>
</dbReference>
<keyword evidence="7" id="KW-1185">Reference proteome</keyword>
<evidence type="ECO:0000256" key="1">
    <source>
        <dbReference type="ARBA" id="ARBA00004229"/>
    </source>
</evidence>
<name>A0A5N6PRH3_9ASTR</name>
<proteinExistence type="inferred from homology"/>
<gene>
    <name evidence="6" type="ORF">E3N88_06962</name>
</gene>
<comment type="caution">
    <text evidence="6">The sequence shown here is derived from an EMBL/GenBank/DDBJ whole genome shotgun (WGS) entry which is preliminary data.</text>
</comment>
<dbReference type="Proteomes" id="UP000326396">
    <property type="component" value="Linkage Group LG11"/>
</dbReference>
<evidence type="ECO:0000313" key="6">
    <source>
        <dbReference type="EMBL" id="KAD6796066.1"/>
    </source>
</evidence>
<organism evidence="6 7">
    <name type="scientific">Mikania micrantha</name>
    <name type="common">bitter vine</name>
    <dbReference type="NCBI Taxonomy" id="192012"/>
    <lineage>
        <taxon>Eukaryota</taxon>
        <taxon>Viridiplantae</taxon>
        <taxon>Streptophyta</taxon>
        <taxon>Embryophyta</taxon>
        <taxon>Tracheophyta</taxon>
        <taxon>Spermatophyta</taxon>
        <taxon>Magnoliopsida</taxon>
        <taxon>eudicotyledons</taxon>
        <taxon>Gunneridae</taxon>
        <taxon>Pentapetalae</taxon>
        <taxon>asterids</taxon>
        <taxon>campanulids</taxon>
        <taxon>Asterales</taxon>
        <taxon>Asteraceae</taxon>
        <taxon>Asteroideae</taxon>
        <taxon>Heliantheae alliance</taxon>
        <taxon>Eupatorieae</taxon>
        <taxon>Mikania</taxon>
    </lineage>
</organism>
<comment type="similarity">
    <text evidence="2">Belongs to the ycf68 family.</text>
</comment>
<dbReference type="GO" id="GO:0009507">
    <property type="term" value="C:chloroplast"/>
    <property type="evidence" value="ECO:0007669"/>
    <property type="project" value="UniProtKB-SubCell"/>
</dbReference>
<dbReference type="EMBL" id="SZYD01000003">
    <property type="protein sequence ID" value="KAD6796066.1"/>
    <property type="molecule type" value="Genomic_DNA"/>
</dbReference>
<evidence type="ECO:0000313" key="7">
    <source>
        <dbReference type="Proteomes" id="UP000326396"/>
    </source>
</evidence>